<sequence length="245" mass="29280">PWDMRSPSDIVRTFNIKGSKFKRGRYTGVNYKQNKGSRKHDPYFMLNLGGKRINPRVFHRLTFKYRFKGGYSLRRGTMSRFGWTTKRYDDPKYWQISDDIVTKSGWNTITIDLKKIRLNRGRYGWKNSITRFRFDPHEDRGTRRFYVSSIALREDDKVNKRRRFRIRYKLYDVNSPTVTVKLYRDRDRTFGNGNERLITTQVTNPGSRGYTWKVSRKIRGTWWIYAQANDGTNTNGYYSTGPLKT</sequence>
<accession>A0A0F8YBP5</accession>
<name>A0A0F8YBP5_9ZZZZ</name>
<evidence type="ECO:0000313" key="1">
    <source>
        <dbReference type="EMBL" id="KKK78813.1"/>
    </source>
</evidence>
<proteinExistence type="predicted"/>
<dbReference type="EMBL" id="LAZR01054319">
    <property type="protein sequence ID" value="KKK78813.1"/>
    <property type="molecule type" value="Genomic_DNA"/>
</dbReference>
<feature type="non-terminal residue" evidence="1">
    <location>
        <position position="1"/>
    </location>
</feature>
<protein>
    <submittedName>
        <fullName evidence="1">Uncharacterized protein</fullName>
    </submittedName>
</protein>
<reference evidence="1" key="1">
    <citation type="journal article" date="2015" name="Nature">
        <title>Complex archaea that bridge the gap between prokaryotes and eukaryotes.</title>
        <authorList>
            <person name="Spang A."/>
            <person name="Saw J.H."/>
            <person name="Jorgensen S.L."/>
            <person name="Zaremba-Niedzwiedzka K."/>
            <person name="Martijn J."/>
            <person name="Lind A.E."/>
            <person name="van Eijk R."/>
            <person name="Schleper C."/>
            <person name="Guy L."/>
            <person name="Ettema T.J."/>
        </authorList>
    </citation>
    <scope>NUCLEOTIDE SEQUENCE</scope>
</reference>
<comment type="caution">
    <text evidence="1">The sequence shown here is derived from an EMBL/GenBank/DDBJ whole genome shotgun (WGS) entry which is preliminary data.</text>
</comment>
<gene>
    <name evidence="1" type="ORF">LCGC14_2839790</name>
</gene>
<organism evidence="1">
    <name type="scientific">marine sediment metagenome</name>
    <dbReference type="NCBI Taxonomy" id="412755"/>
    <lineage>
        <taxon>unclassified sequences</taxon>
        <taxon>metagenomes</taxon>
        <taxon>ecological metagenomes</taxon>
    </lineage>
</organism>
<dbReference type="AlphaFoldDB" id="A0A0F8YBP5"/>